<organism evidence="1 2">
    <name type="scientific">Lentithecium fluviatile CBS 122367</name>
    <dbReference type="NCBI Taxonomy" id="1168545"/>
    <lineage>
        <taxon>Eukaryota</taxon>
        <taxon>Fungi</taxon>
        <taxon>Dikarya</taxon>
        <taxon>Ascomycota</taxon>
        <taxon>Pezizomycotina</taxon>
        <taxon>Dothideomycetes</taxon>
        <taxon>Pleosporomycetidae</taxon>
        <taxon>Pleosporales</taxon>
        <taxon>Massarineae</taxon>
        <taxon>Lentitheciaceae</taxon>
        <taxon>Lentithecium</taxon>
    </lineage>
</organism>
<accession>A0A6G1IQK8</accession>
<sequence length="92" mass="9533">METTPVQCSAQLVSNGALPAVTDGTCAESSRTFNVAKNDDGSLLLTVSQPVTPSSDQKGYHTIAADEVVLEQTGASSQERYVGPAEFGLLSS</sequence>
<keyword evidence="2" id="KW-1185">Reference proteome</keyword>
<gene>
    <name evidence="1" type="ORF">K458DRAFT_421499</name>
</gene>
<dbReference type="OrthoDB" id="3679184at2759"/>
<proteinExistence type="predicted"/>
<evidence type="ECO:0000313" key="2">
    <source>
        <dbReference type="Proteomes" id="UP000799291"/>
    </source>
</evidence>
<protein>
    <submittedName>
        <fullName evidence="1">Uncharacterized protein</fullName>
    </submittedName>
</protein>
<dbReference type="EMBL" id="MU005597">
    <property type="protein sequence ID" value="KAF2680270.1"/>
    <property type="molecule type" value="Genomic_DNA"/>
</dbReference>
<dbReference type="AlphaFoldDB" id="A0A6G1IQK8"/>
<evidence type="ECO:0000313" key="1">
    <source>
        <dbReference type="EMBL" id="KAF2680270.1"/>
    </source>
</evidence>
<dbReference type="Proteomes" id="UP000799291">
    <property type="component" value="Unassembled WGS sequence"/>
</dbReference>
<name>A0A6G1IQK8_9PLEO</name>
<reference evidence="1" key="1">
    <citation type="journal article" date="2020" name="Stud. Mycol.">
        <title>101 Dothideomycetes genomes: a test case for predicting lifestyles and emergence of pathogens.</title>
        <authorList>
            <person name="Haridas S."/>
            <person name="Albert R."/>
            <person name="Binder M."/>
            <person name="Bloem J."/>
            <person name="Labutti K."/>
            <person name="Salamov A."/>
            <person name="Andreopoulos B."/>
            <person name="Baker S."/>
            <person name="Barry K."/>
            <person name="Bills G."/>
            <person name="Bluhm B."/>
            <person name="Cannon C."/>
            <person name="Castanera R."/>
            <person name="Culley D."/>
            <person name="Daum C."/>
            <person name="Ezra D."/>
            <person name="Gonzalez J."/>
            <person name="Henrissat B."/>
            <person name="Kuo A."/>
            <person name="Liang C."/>
            <person name="Lipzen A."/>
            <person name="Lutzoni F."/>
            <person name="Magnuson J."/>
            <person name="Mondo S."/>
            <person name="Nolan M."/>
            <person name="Ohm R."/>
            <person name="Pangilinan J."/>
            <person name="Park H.-J."/>
            <person name="Ramirez L."/>
            <person name="Alfaro M."/>
            <person name="Sun H."/>
            <person name="Tritt A."/>
            <person name="Yoshinaga Y."/>
            <person name="Zwiers L.-H."/>
            <person name="Turgeon B."/>
            <person name="Goodwin S."/>
            <person name="Spatafora J."/>
            <person name="Crous P."/>
            <person name="Grigoriev I."/>
        </authorList>
    </citation>
    <scope>NUCLEOTIDE SEQUENCE</scope>
    <source>
        <strain evidence="1">CBS 122367</strain>
    </source>
</reference>